<keyword evidence="2" id="KW-0808">Transferase</keyword>
<dbReference type="EMBL" id="QUAK01000079">
    <property type="protein sequence ID" value="RFU85945.1"/>
    <property type="molecule type" value="Genomic_DNA"/>
</dbReference>
<dbReference type="PROSITE" id="PS51186">
    <property type="entry name" value="GNAT"/>
    <property type="match status" value="1"/>
</dbReference>
<dbReference type="InterPro" id="IPR000182">
    <property type="entry name" value="GNAT_dom"/>
</dbReference>
<dbReference type="Gene3D" id="3.40.630.30">
    <property type="match status" value="1"/>
</dbReference>
<comment type="caution">
    <text evidence="2">The sequence shown here is derived from an EMBL/GenBank/DDBJ whole genome shotgun (WGS) entry which is preliminary data.</text>
</comment>
<evidence type="ECO:0000259" key="1">
    <source>
        <dbReference type="PROSITE" id="PS51186"/>
    </source>
</evidence>
<evidence type="ECO:0000313" key="3">
    <source>
        <dbReference type="Proteomes" id="UP000263094"/>
    </source>
</evidence>
<dbReference type="OrthoDB" id="164800at2"/>
<accession>A0A372M5X3</accession>
<dbReference type="InterPro" id="IPR016181">
    <property type="entry name" value="Acyl_CoA_acyltransferase"/>
</dbReference>
<dbReference type="SUPFAM" id="SSF55729">
    <property type="entry name" value="Acyl-CoA N-acyltransferases (Nat)"/>
    <property type="match status" value="1"/>
</dbReference>
<dbReference type="Proteomes" id="UP000263094">
    <property type="component" value="Unassembled WGS sequence"/>
</dbReference>
<feature type="domain" description="N-acetyltransferase" evidence="1">
    <location>
        <begin position="122"/>
        <end position="261"/>
    </location>
</feature>
<dbReference type="RefSeq" id="WP_128556458.1">
    <property type="nucleotide sequence ID" value="NZ_QUAK01000079.1"/>
</dbReference>
<organism evidence="2 3">
    <name type="scientific">Streptomyces triticagri</name>
    <dbReference type="NCBI Taxonomy" id="2293568"/>
    <lineage>
        <taxon>Bacteria</taxon>
        <taxon>Bacillati</taxon>
        <taxon>Actinomycetota</taxon>
        <taxon>Actinomycetes</taxon>
        <taxon>Kitasatosporales</taxon>
        <taxon>Streptomycetaceae</taxon>
        <taxon>Streptomyces</taxon>
    </lineage>
</organism>
<name>A0A372M5X3_9ACTN</name>
<proteinExistence type="predicted"/>
<reference evidence="2 3" key="1">
    <citation type="submission" date="2018-08" db="EMBL/GenBank/DDBJ databases">
        <title>Isolation, diversity and antifungal activity of Actinobacteria from wheat.</title>
        <authorList>
            <person name="Han C."/>
        </authorList>
    </citation>
    <scope>NUCLEOTIDE SEQUENCE [LARGE SCALE GENOMIC DNA]</scope>
    <source>
        <strain evidence="2 3">NEAU-YY421</strain>
    </source>
</reference>
<sequence>MDHDDVLALFDRQLRRDVRADSVSARVERDGAVVRQVGEPHDWNGVLWSDVDEASADRVIAEQVRYFGALGREFEWKVYAHDRPADLGKRLAAAGFEAEPEEAVMVAEVADQAAEVALPEGIHLRPVTDAAGVDLVTEVHEQAFGTSSALLRRRLLEQLAADTGTFSMVVAMDGDVPVSSARMEVNEGTEFAGLWGGGTVAAWRGRGLYRALVAHRARLAADLGHRYLQVDASDDSRPILQRLGFTLLTTTTPCVRRPDAQGRRVAG</sequence>
<dbReference type="AlphaFoldDB" id="A0A372M5X3"/>
<protein>
    <submittedName>
        <fullName evidence="2">GNAT family N-acetyltransferase</fullName>
    </submittedName>
</protein>
<dbReference type="GO" id="GO:0016747">
    <property type="term" value="F:acyltransferase activity, transferring groups other than amino-acyl groups"/>
    <property type="evidence" value="ECO:0007669"/>
    <property type="project" value="InterPro"/>
</dbReference>
<keyword evidence="3" id="KW-1185">Reference proteome</keyword>
<evidence type="ECO:0000313" key="2">
    <source>
        <dbReference type="EMBL" id="RFU85945.1"/>
    </source>
</evidence>
<gene>
    <name evidence="2" type="ORF">DY218_14715</name>
</gene>